<dbReference type="Pfam" id="PF19238">
    <property type="entry name" value="Radical_SAM_2"/>
    <property type="match status" value="1"/>
</dbReference>
<dbReference type="SUPFAM" id="SSF50156">
    <property type="entry name" value="PDZ domain-like"/>
    <property type="match status" value="1"/>
</dbReference>
<name>A0A9D1V515_9FIRM</name>
<dbReference type="InterPro" id="IPR036034">
    <property type="entry name" value="PDZ_sf"/>
</dbReference>
<dbReference type="AlphaFoldDB" id="A0A9D1V515"/>
<dbReference type="EMBL" id="DXFW01000027">
    <property type="protein sequence ID" value="HIX06202.1"/>
    <property type="molecule type" value="Genomic_DNA"/>
</dbReference>
<dbReference type="SUPFAM" id="SSF102114">
    <property type="entry name" value="Radical SAM enzymes"/>
    <property type="match status" value="1"/>
</dbReference>
<evidence type="ECO:0000313" key="2">
    <source>
        <dbReference type="EMBL" id="HIX06202.1"/>
    </source>
</evidence>
<comment type="caution">
    <text evidence="2">The sequence shown here is derived from an EMBL/GenBank/DDBJ whole genome shotgun (WGS) entry which is preliminary data.</text>
</comment>
<dbReference type="Gene3D" id="3.20.20.70">
    <property type="entry name" value="Aldolase class I"/>
    <property type="match status" value="1"/>
</dbReference>
<reference evidence="2" key="1">
    <citation type="journal article" date="2021" name="PeerJ">
        <title>Extensive microbial diversity within the chicken gut microbiome revealed by metagenomics and culture.</title>
        <authorList>
            <person name="Gilroy R."/>
            <person name="Ravi A."/>
            <person name="Getino M."/>
            <person name="Pursley I."/>
            <person name="Horton D.L."/>
            <person name="Alikhan N.F."/>
            <person name="Baker D."/>
            <person name="Gharbi K."/>
            <person name="Hall N."/>
            <person name="Watson M."/>
            <person name="Adriaenssens E.M."/>
            <person name="Foster-Nyarko E."/>
            <person name="Jarju S."/>
            <person name="Secka A."/>
            <person name="Antonio M."/>
            <person name="Oren A."/>
            <person name="Chaudhuri R.R."/>
            <person name="La Ragione R."/>
            <person name="Hildebrand F."/>
            <person name="Pallen M.J."/>
        </authorList>
    </citation>
    <scope>NUCLEOTIDE SEQUENCE</scope>
    <source>
        <strain evidence="2">2239</strain>
    </source>
</reference>
<dbReference type="InterPro" id="IPR045375">
    <property type="entry name" value="Put_radical_SAM-like_N"/>
</dbReference>
<accession>A0A9D1V515</accession>
<gene>
    <name evidence="2" type="ORF">H9865_08935</name>
</gene>
<organism evidence="2 3">
    <name type="scientific">Candidatus Allofournierella pullicola</name>
    <dbReference type="NCBI Taxonomy" id="2838596"/>
    <lineage>
        <taxon>Bacteria</taxon>
        <taxon>Bacillati</taxon>
        <taxon>Bacillota</taxon>
        <taxon>Clostridia</taxon>
        <taxon>Eubacteriales</taxon>
        <taxon>Oscillospiraceae</taxon>
        <taxon>Allofournierella</taxon>
    </lineage>
</organism>
<proteinExistence type="predicted"/>
<evidence type="ECO:0000313" key="3">
    <source>
        <dbReference type="Proteomes" id="UP000824193"/>
    </source>
</evidence>
<dbReference type="Gene3D" id="2.30.42.10">
    <property type="match status" value="1"/>
</dbReference>
<protein>
    <submittedName>
        <fullName evidence="2">DUF512 domain-containing protein</fullName>
    </submittedName>
</protein>
<dbReference type="InterPro" id="IPR013785">
    <property type="entry name" value="Aldolase_TIM"/>
</dbReference>
<dbReference type="Pfam" id="PF04459">
    <property type="entry name" value="DUF512"/>
    <property type="match status" value="1"/>
</dbReference>
<sequence length="438" mass="49408">MAVRIKSVNKGSAAEKLGLRAGDTLLSADGNEINDMLDYQFYTSGPSLHLAVQRGGKLEYLQAEKGEYEPFGCEFETYLIDKKHSCANHCMFCFIDQMPKGLRETLYFKDDDERLSFLFGNYITLTNLSEREAERIIKMHISPINISVHTTDPDLRVRMMANKNAGKVLAYLDRFAEAGIQMNFQLVLCRGVNDGAVLEKTLEDLCALYPAAASIAAVPSGLTRYRKGLYPLTAYDAQSSREVLEILERWGNRCKEQYGCRLVYPGDEWYLCAGRPIPPHAFYEDYPQLENGVGMWRLFQEEFFEELHAHRPRWPVLPRKMDLVTGTLAAPLIGQAAEALSRRYPQVRLAVHPIRNDFFGGNVSVTGLVTATDIVAQCKGRLKSRHLGIPEVMLRDEKDRFLDDWTIPRLEKALGVKVHLLPCGGGALVRALLGFRLP</sequence>
<dbReference type="InterPro" id="IPR007549">
    <property type="entry name" value="DUF512"/>
</dbReference>
<evidence type="ECO:0000259" key="1">
    <source>
        <dbReference type="PROSITE" id="PS50106"/>
    </source>
</evidence>
<dbReference type="InterPro" id="IPR041489">
    <property type="entry name" value="PDZ_6"/>
</dbReference>
<feature type="domain" description="PDZ" evidence="1">
    <location>
        <begin position="1"/>
        <end position="56"/>
    </location>
</feature>
<dbReference type="InterPro" id="IPR058240">
    <property type="entry name" value="rSAM_sf"/>
</dbReference>
<dbReference type="Pfam" id="PF17820">
    <property type="entry name" value="PDZ_6"/>
    <property type="match status" value="1"/>
</dbReference>
<dbReference type="Proteomes" id="UP000824193">
    <property type="component" value="Unassembled WGS sequence"/>
</dbReference>
<dbReference type="PROSITE" id="PS50106">
    <property type="entry name" value="PDZ"/>
    <property type="match status" value="1"/>
</dbReference>
<dbReference type="InterPro" id="IPR001478">
    <property type="entry name" value="PDZ"/>
</dbReference>
<reference evidence="2" key="2">
    <citation type="submission" date="2021-04" db="EMBL/GenBank/DDBJ databases">
        <authorList>
            <person name="Gilroy R."/>
        </authorList>
    </citation>
    <scope>NUCLEOTIDE SEQUENCE</scope>
    <source>
        <strain evidence="2">2239</strain>
    </source>
</reference>